<dbReference type="PANTHER" id="PTHR16029">
    <property type="entry name" value="CENTROSOMAL PROTEIN OF 192 KDA"/>
    <property type="match status" value="1"/>
</dbReference>
<gene>
    <name evidence="2" type="ORF">AGOR_G00112420</name>
</gene>
<dbReference type="InterPro" id="IPR013783">
    <property type="entry name" value="Ig-like_fold"/>
</dbReference>
<dbReference type="Pfam" id="PF22066">
    <property type="entry name" value="Cep192_D8"/>
    <property type="match status" value="1"/>
</dbReference>
<evidence type="ECO:0000259" key="1">
    <source>
        <dbReference type="Pfam" id="PF22066"/>
    </source>
</evidence>
<feature type="domain" description="Cep192-like" evidence="1">
    <location>
        <begin position="1"/>
        <end position="72"/>
    </location>
</feature>
<dbReference type="GO" id="GO:0090307">
    <property type="term" value="P:mitotic spindle assembly"/>
    <property type="evidence" value="ECO:0007669"/>
    <property type="project" value="TreeGrafter"/>
</dbReference>
<dbReference type="GO" id="GO:0000242">
    <property type="term" value="C:pericentriolar material"/>
    <property type="evidence" value="ECO:0007669"/>
    <property type="project" value="TreeGrafter"/>
</dbReference>
<accession>A0A8T3DF26</accession>
<organism evidence="2 3">
    <name type="scientific">Albula goreensis</name>
    <dbReference type="NCBI Taxonomy" id="1534307"/>
    <lineage>
        <taxon>Eukaryota</taxon>
        <taxon>Metazoa</taxon>
        <taxon>Chordata</taxon>
        <taxon>Craniata</taxon>
        <taxon>Vertebrata</taxon>
        <taxon>Euteleostomi</taxon>
        <taxon>Actinopterygii</taxon>
        <taxon>Neopterygii</taxon>
        <taxon>Teleostei</taxon>
        <taxon>Albuliformes</taxon>
        <taxon>Albulidae</taxon>
        <taxon>Albula</taxon>
    </lineage>
</organism>
<dbReference type="EMBL" id="JAERUA010000010">
    <property type="protein sequence ID" value="KAI1894107.1"/>
    <property type="molecule type" value="Genomic_DNA"/>
</dbReference>
<evidence type="ECO:0000313" key="3">
    <source>
        <dbReference type="Proteomes" id="UP000829720"/>
    </source>
</evidence>
<dbReference type="InterPro" id="IPR054088">
    <property type="entry name" value="Cep192-like_D8"/>
</dbReference>
<dbReference type="GO" id="GO:0090222">
    <property type="term" value="P:centrosome-templated microtubule nucleation"/>
    <property type="evidence" value="ECO:0007669"/>
    <property type="project" value="InterPro"/>
</dbReference>
<protein>
    <recommendedName>
        <fullName evidence="1">Cep192-like domain-containing protein</fullName>
    </recommendedName>
</protein>
<dbReference type="Gene3D" id="2.60.40.10">
    <property type="entry name" value="Immunoglobulins"/>
    <property type="match status" value="1"/>
</dbReference>
<dbReference type="InterPro" id="IPR039103">
    <property type="entry name" value="Spd-2/CEP192"/>
</dbReference>
<keyword evidence="3" id="KW-1185">Reference proteome</keyword>
<dbReference type="GO" id="GO:0005814">
    <property type="term" value="C:centriole"/>
    <property type="evidence" value="ECO:0007669"/>
    <property type="project" value="TreeGrafter"/>
</dbReference>
<dbReference type="OrthoDB" id="67059at2759"/>
<reference evidence="2" key="1">
    <citation type="submission" date="2021-01" db="EMBL/GenBank/DDBJ databases">
        <authorList>
            <person name="Zahm M."/>
            <person name="Roques C."/>
            <person name="Cabau C."/>
            <person name="Klopp C."/>
            <person name="Donnadieu C."/>
            <person name="Jouanno E."/>
            <person name="Lampietro C."/>
            <person name="Louis A."/>
            <person name="Herpin A."/>
            <person name="Echchiki A."/>
            <person name="Berthelot C."/>
            <person name="Parey E."/>
            <person name="Roest-Crollius H."/>
            <person name="Braasch I."/>
            <person name="Postlethwait J."/>
            <person name="Bobe J."/>
            <person name="Montfort J."/>
            <person name="Bouchez O."/>
            <person name="Begum T."/>
            <person name="Mejri S."/>
            <person name="Adams A."/>
            <person name="Chen W.-J."/>
            <person name="Guiguen Y."/>
        </authorList>
    </citation>
    <scope>NUCLEOTIDE SEQUENCE</scope>
    <source>
        <tissue evidence="2">Blood</tissue>
    </source>
</reference>
<comment type="caution">
    <text evidence="2">The sequence shown here is derived from an EMBL/GenBank/DDBJ whole genome shotgun (WGS) entry which is preliminary data.</text>
</comment>
<dbReference type="GO" id="GO:0051298">
    <property type="term" value="P:centrosome duplication"/>
    <property type="evidence" value="ECO:0007669"/>
    <property type="project" value="InterPro"/>
</dbReference>
<sequence>MRNNSFHTHELKFVNPREPFYIKHSKYSLRSQHYINLPVQFKPGAAGQYSAVLLVQTDTSSSLRIQLSGEALP</sequence>
<proteinExistence type="predicted"/>
<dbReference type="PANTHER" id="PTHR16029:SF11">
    <property type="entry name" value="CENTROSOMAL PROTEIN OF 192 KDA"/>
    <property type="match status" value="1"/>
</dbReference>
<dbReference type="AlphaFoldDB" id="A0A8T3DF26"/>
<name>A0A8T3DF26_9TELE</name>
<evidence type="ECO:0000313" key="2">
    <source>
        <dbReference type="EMBL" id="KAI1894107.1"/>
    </source>
</evidence>
<dbReference type="GO" id="GO:0005737">
    <property type="term" value="C:cytoplasm"/>
    <property type="evidence" value="ECO:0007669"/>
    <property type="project" value="TreeGrafter"/>
</dbReference>
<dbReference type="GO" id="GO:0019901">
    <property type="term" value="F:protein kinase binding"/>
    <property type="evidence" value="ECO:0007669"/>
    <property type="project" value="TreeGrafter"/>
</dbReference>
<dbReference type="GO" id="GO:0071539">
    <property type="term" value="P:protein localization to centrosome"/>
    <property type="evidence" value="ECO:0007669"/>
    <property type="project" value="InterPro"/>
</dbReference>
<dbReference type="Proteomes" id="UP000829720">
    <property type="component" value="Unassembled WGS sequence"/>
</dbReference>